<dbReference type="SUPFAM" id="SSF160246">
    <property type="entry name" value="EspE N-terminal domain-like"/>
    <property type="match status" value="1"/>
</dbReference>
<dbReference type="GO" id="GO:0016887">
    <property type="term" value="F:ATP hydrolysis activity"/>
    <property type="evidence" value="ECO:0007669"/>
    <property type="project" value="InterPro"/>
</dbReference>
<evidence type="ECO:0000313" key="7">
    <source>
        <dbReference type="EMBL" id="EDM73879.1"/>
    </source>
</evidence>
<dbReference type="FunFam" id="3.30.300.160:FF:000002">
    <property type="entry name" value="Type II secretion system protein E"/>
    <property type="match status" value="1"/>
</dbReference>
<dbReference type="NCBIfam" id="TIGR02538">
    <property type="entry name" value="type_IV_pilB"/>
    <property type="match status" value="1"/>
</dbReference>
<organism evidence="7 8">
    <name type="scientific">Plesiocystis pacifica SIR-1</name>
    <dbReference type="NCBI Taxonomy" id="391625"/>
    <lineage>
        <taxon>Bacteria</taxon>
        <taxon>Pseudomonadati</taxon>
        <taxon>Myxococcota</taxon>
        <taxon>Polyangia</taxon>
        <taxon>Nannocystales</taxon>
        <taxon>Nannocystaceae</taxon>
        <taxon>Plesiocystis</taxon>
    </lineage>
</organism>
<evidence type="ECO:0000256" key="5">
    <source>
        <dbReference type="ARBA" id="ARBA00022840"/>
    </source>
</evidence>
<dbReference type="InterPro" id="IPR037257">
    <property type="entry name" value="T2SS_E_N_sf"/>
</dbReference>
<comment type="similarity">
    <text evidence="2">Belongs to the GSP E family.</text>
</comment>
<protein>
    <submittedName>
        <fullName evidence="7">Type IV-A pilus assembly ATPase PilB</fullName>
    </submittedName>
</protein>
<dbReference type="Pfam" id="PF05157">
    <property type="entry name" value="MshEN"/>
    <property type="match status" value="1"/>
</dbReference>
<dbReference type="PANTHER" id="PTHR30258:SF1">
    <property type="entry name" value="PROTEIN TRANSPORT PROTEIN HOFB HOMOLOG"/>
    <property type="match status" value="1"/>
</dbReference>
<dbReference type="AlphaFoldDB" id="A6GJS6"/>
<dbReference type="GO" id="GO:0005886">
    <property type="term" value="C:plasma membrane"/>
    <property type="evidence" value="ECO:0007669"/>
    <property type="project" value="TreeGrafter"/>
</dbReference>
<comment type="caution">
    <text evidence="7">The sequence shown here is derived from an EMBL/GenBank/DDBJ whole genome shotgun (WGS) entry which is preliminary data.</text>
</comment>
<sequence>MANDRIGELLVRENLISTAQLREAQTDQRSTGKRLAYSLTRLGILQETELTDFLSKQYGVPAITLDDFEIDPEVIELVPREVASKHVLIPVQRAGNSLITAMADPANIYAIDDVKFMTGLHIEPVVSTDAAIEAAIERYYAAPEKEVASYQEVLGDMELDEIEFEEGEEDDFSVLDSQSEAEQAPVVKLCNLILVNAINKGASDIHIEPYEKDYRVRYRIDGVLHHEMNPPLKLKNAITSRFKIMSNLDISERRLPQDGRIKIKMGRGREMDFRVSCLPCLYGEKLVLRLLDKENLQLDMTKLGFEPGPLADFKNAIHRPFGMCLVTGPTGSGKTTTLYSALSDLNQIDVNISTAEDPVEFNLMGINQVQMHEDIGLNFAAALRSFLRQDPDIIMVGEIRDFETAEISVKAALTGHMVLSTLHTNDAPSTVNRLLNMGVEPFLVTASVNLIVAQRLARRLCKDCKIPDKEQSVEALVEAGMSQAEAKKCQTMKGKGCKTCSGSGYKGRVALYEVMMLKDALKDLILQGASTSELKQEAIRMGMNTLRRSGLNKIKDGMTTLEEVLRVTAAD</sequence>
<dbReference type="Gene3D" id="3.30.450.90">
    <property type="match status" value="1"/>
</dbReference>
<evidence type="ECO:0000256" key="3">
    <source>
        <dbReference type="ARBA" id="ARBA00022490"/>
    </source>
</evidence>
<comment type="subcellular location">
    <subcellularLocation>
        <location evidence="1">Cytoplasm</location>
    </subcellularLocation>
</comment>
<dbReference type="InterPro" id="IPR027417">
    <property type="entry name" value="P-loop_NTPase"/>
</dbReference>
<dbReference type="STRING" id="391625.PPSIR1_24104"/>
<dbReference type="PANTHER" id="PTHR30258">
    <property type="entry name" value="TYPE II SECRETION SYSTEM PROTEIN GSPE-RELATED"/>
    <property type="match status" value="1"/>
</dbReference>
<evidence type="ECO:0000256" key="4">
    <source>
        <dbReference type="ARBA" id="ARBA00022741"/>
    </source>
</evidence>
<feature type="domain" description="Bacterial type II secretion system protein E" evidence="6">
    <location>
        <begin position="387"/>
        <end position="401"/>
    </location>
</feature>
<name>A6GJS6_9BACT</name>
<dbReference type="InterPro" id="IPR001482">
    <property type="entry name" value="T2SS/T4SS_dom"/>
</dbReference>
<keyword evidence="3" id="KW-0963">Cytoplasm</keyword>
<evidence type="ECO:0000259" key="6">
    <source>
        <dbReference type="PROSITE" id="PS00662"/>
    </source>
</evidence>
<dbReference type="Proteomes" id="UP000005801">
    <property type="component" value="Unassembled WGS sequence"/>
</dbReference>
<reference evidence="7 8" key="1">
    <citation type="submission" date="2007-06" db="EMBL/GenBank/DDBJ databases">
        <authorList>
            <person name="Shimkets L."/>
            <person name="Ferriera S."/>
            <person name="Johnson J."/>
            <person name="Kravitz S."/>
            <person name="Beeson K."/>
            <person name="Sutton G."/>
            <person name="Rogers Y.-H."/>
            <person name="Friedman R."/>
            <person name="Frazier M."/>
            <person name="Venter J.C."/>
        </authorList>
    </citation>
    <scope>NUCLEOTIDE SEQUENCE [LARGE SCALE GENOMIC DNA]</scope>
    <source>
        <strain evidence="7 8">SIR-1</strain>
    </source>
</reference>
<gene>
    <name evidence="7" type="ORF">PPSIR1_24104</name>
</gene>
<dbReference type="InterPro" id="IPR007831">
    <property type="entry name" value="T2SS_GspE_N"/>
</dbReference>
<dbReference type="SUPFAM" id="SSF52540">
    <property type="entry name" value="P-loop containing nucleoside triphosphate hydrolases"/>
    <property type="match status" value="1"/>
</dbReference>
<dbReference type="GO" id="GO:0005524">
    <property type="term" value="F:ATP binding"/>
    <property type="evidence" value="ECO:0007669"/>
    <property type="project" value="UniProtKB-KW"/>
</dbReference>
<dbReference type="CDD" id="cd01129">
    <property type="entry name" value="PulE-GspE-like"/>
    <property type="match status" value="1"/>
</dbReference>
<dbReference type="EMBL" id="ABCS01000166">
    <property type="protein sequence ID" value="EDM73879.1"/>
    <property type="molecule type" value="Genomic_DNA"/>
</dbReference>
<proteinExistence type="inferred from homology"/>
<dbReference type="InterPro" id="IPR013374">
    <property type="entry name" value="ATPase_typ4_pilus-assembl_PilB"/>
</dbReference>
<evidence type="ECO:0000256" key="2">
    <source>
        <dbReference type="ARBA" id="ARBA00006611"/>
    </source>
</evidence>
<keyword evidence="4" id="KW-0547">Nucleotide-binding</keyword>
<evidence type="ECO:0000313" key="8">
    <source>
        <dbReference type="Proteomes" id="UP000005801"/>
    </source>
</evidence>
<dbReference type="Pfam" id="PF00437">
    <property type="entry name" value="T2SSE"/>
    <property type="match status" value="1"/>
</dbReference>
<dbReference type="GO" id="GO:0005737">
    <property type="term" value="C:cytoplasm"/>
    <property type="evidence" value="ECO:0007669"/>
    <property type="project" value="UniProtKB-SubCell"/>
</dbReference>
<dbReference type="Gene3D" id="3.30.300.160">
    <property type="entry name" value="Type II secretion system, protein E, N-terminal domain"/>
    <property type="match status" value="1"/>
</dbReference>
<dbReference type="FunFam" id="3.30.450.90:FF:000001">
    <property type="entry name" value="Type II secretion system ATPase GspE"/>
    <property type="match status" value="1"/>
</dbReference>
<dbReference type="RefSeq" id="WP_006976962.1">
    <property type="nucleotide sequence ID" value="NZ_ABCS01000166.1"/>
</dbReference>
<evidence type="ECO:0000256" key="1">
    <source>
        <dbReference type="ARBA" id="ARBA00004496"/>
    </source>
</evidence>
<dbReference type="FunFam" id="3.40.50.300:FF:000398">
    <property type="entry name" value="Type IV pilus assembly ATPase PilB"/>
    <property type="match status" value="1"/>
</dbReference>
<accession>A6GJS6</accession>
<dbReference type="PROSITE" id="PS00662">
    <property type="entry name" value="T2SP_E"/>
    <property type="match status" value="1"/>
</dbReference>
<dbReference type="OrthoDB" id="9805147at2"/>
<dbReference type="GO" id="GO:0009297">
    <property type="term" value="P:pilus assembly"/>
    <property type="evidence" value="ECO:0007669"/>
    <property type="project" value="InterPro"/>
</dbReference>
<dbReference type="eggNOG" id="COG2804">
    <property type="taxonomic scope" value="Bacteria"/>
</dbReference>
<dbReference type="Gene3D" id="3.40.50.300">
    <property type="entry name" value="P-loop containing nucleotide triphosphate hydrolases"/>
    <property type="match status" value="1"/>
</dbReference>
<keyword evidence="8" id="KW-1185">Reference proteome</keyword>
<keyword evidence="5" id="KW-0067">ATP-binding</keyword>